<evidence type="ECO:0000313" key="2">
    <source>
        <dbReference type="Proteomes" id="UP001055879"/>
    </source>
</evidence>
<organism evidence="1 2">
    <name type="scientific">Arctium lappa</name>
    <name type="common">Greater burdock</name>
    <name type="synonym">Lappa major</name>
    <dbReference type="NCBI Taxonomy" id="4217"/>
    <lineage>
        <taxon>Eukaryota</taxon>
        <taxon>Viridiplantae</taxon>
        <taxon>Streptophyta</taxon>
        <taxon>Embryophyta</taxon>
        <taxon>Tracheophyta</taxon>
        <taxon>Spermatophyta</taxon>
        <taxon>Magnoliopsida</taxon>
        <taxon>eudicotyledons</taxon>
        <taxon>Gunneridae</taxon>
        <taxon>Pentapetalae</taxon>
        <taxon>asterids</taxon>
        <taxon>campanulids</taxon>
        <taxon>Asterales</taxon>
        <taxon>Asteraceae</taxon>
        <taxon>Carduoideae</taxon>
        <taxon>Cardueae</taxon>
        <taxon>Arctiinae</taxon>
        <taxon>Arctium</taxon>
    </lineage>
</organism>
<protein>
    <submittedName>
        <fullName evidence="1">Uncharacterized protein</fullName>
    </submittedName>
</protein>
<name>A0ACB8ZWY0_ARCLA</name>
<sequence length="187" mass="19597">MMVRRGVWDDSCDDDSNGMVVGGWGRGWGCSCEDEKSGIMLRGGGEVVGRVHGCGVMTGLDRASVESLGDIGGRGWWIRAMSGGGCLDHRSVSIVGRAGAGAGEGRNRGGIFVDDRSGQGVLVVGGGWGGRVRYRAIFLPILIPACGKFILHVIFVSEFFLVLHGHVNLCLKVASCAICQGPSNCSI</sequence>
<accession>A0ACB8ZWY0</accession>
<reference evidence="2" key="1">
    <citation type="journal article" date="2022" name="Mol. Ecol. Resour.">
        <title>The genomes of chicory, endive, great burdock and yacon provide insights into Asteraceae palaeo-polyploidization history and plant inulin production.</title>
        <authorList>
            <person name="Fan W."/>
            <person name="Wang S."/>
            <person name="Wang H."/>
            <person name="Wang A."/>
            <person name="Jiang F."/>
            <person name="Liu H."/>
            <person name="Zhao H."/>
            <person name="Xu D."/>
            <person name="Zhang Y."/>
        </authorList>
    </citation>
    <scope>NUCLEOTIDE SEQUENCE [LARGE SCALE GENOMIC DNA]</scope>
    <source>
        <strain evidence="2">cv. Niubang</strain>
    </source>
</reference>
<reference evidence="1 2" key="2">
    <citation type="journal article" date="2022" name="Mol. Ecol. Resour.">
        <title>The genomes of chicory, endive, great burdock and yacon provide insights into Asteraceae paleo-polyploidization history and plant inulin production.</title>
        <authorList>
            <person name="Fan W."/>
            <person name="Wang S."/>
            <person name="Wang H."/>
            <person name="Wang A."/>
            <person name="Jiang F."/>
            <person name="Liu H."/>
            <person name="Zhao H."/>
            <person name="Xu D."/>
            <person name="Zhang Y."/>
        </authorList>
    </citation>
    <scope>NUCLEOTIDE SEQUENCE [LARGE SCALE GENOMIC DNA]</scope>
    <source>
        <strain evidence="2">cv. Niubang</strain>
    </source>
</reference>
<gene>
    <name evidence="1" type="ORF">L6452_27200</name>
</gene>
<comment type="caution">
    <text evidence="1">The sequence shown here is derived from an EMBL/GenBank/DDBJ whole genome shotgun (WGS) entry which is preliminary data.</text>
</comment>
<keyword evidence="2" id="KW-1185">Reference proteome</keyword>
<evidence type="ECO:0000313" key="1">
    <source>
        <dbReference type="EMBL" id="KAI3701831.1"/>
    </source>
</evidence>
<proteinExistence type="predicted"/>
<dbReference type="Proteomes" id="UP001055879">
    <property type="component" value="Linkage Group LG09"/>
</dbReference>
<dbReference type="EMBL" id="CM042055">
    <property type="protein sequence ID" value="KAI3701831.1"/>
    <property type="molecule type" value="Genomic_DNA"/>
</dbReference>